<keyword evidence="2" id="KW-1133">Transmembrane helix</keyword>
<dbReference type="EMBL" id="CU638743">
    <property type="protein sequence ID" value="CAP70151.1"/>
    <property type="molecule type" value="Genomic_DNA"/>
</dbReference>
<accession>B2AZV1</accession>
<reference evidence="3 5" key="1">
    <citation type="journal article" date="2008" name="Genome Biol.">
        <title>The genome sequence of the model ascomycete fungus Podospora anserina.</title>
        <authorList>
            <person name="Espagne E."/>
            <person name="Lespinet O."/>
            <person name="Malagnac F."/>
            <person name="Da Silva C."/>
            <person name="Jaillon O."/>
            <person name="Porcel B.M."/>
            <person name="Couloux A."/>
            <person name="Aury J.-M."/>
            <person name="Segurens B."/>
            <person name="Poulain J."/>
            <person name="Anthouard V."/>
            <person name="Grossetete S."/>
            <person name="Khalili H."/>
            <person name="Coppin E."/>
            <person name="Dequard-Chablat M."/>
            <person name="Picard M."/>
            <person name="Contamine V."/>
            <person name="Arnaise S."/>
            <person name="Bourdais A."/>
            <person name="Berteaux-Lecellier V."/>
            <person name="Gautheret D."/>
            <person name="de Vries R.P."/>
            <person name="Battaglia E."/>
            <person name="Coutinho P.M."/>
            <person name="Danchin E.G.J."/>
            <person name="Henrissat B."/>
            <person name="El Khoury R."/>
            <person name="Sainsard-Chanet A."/>
            <person name="Boivin A."/>
            <person name="Pinan-Lucarre B."/>
            <person name="Sellem C.H."/>
            <person name="Debuchy R."/>
            <person name="Wincker P."/>
            <person name="Weissenbach J."/>
            <person name="Silar P."/>
        </authorList>
    </citation>
    <scope>NUCLEOTIDE SEQUENCE [LARGE SCALE GENOMIC DNA]</scope>
    <source>
        <strain evidence="5">S / ATCC MYA-4624 / DSM 980 / FGSC 10383</strain>
        <strain evidence="3">S mat+</strain>
    </source>
</reference>
<feature type="compositionally biased region" description="Low complexity" evidence="1">
    <location>
        <begin position="179"/>
        <end position="232"/>
    </location>
</feature>
<evidence type="ECO:0000256" key="1">
    <source>
        <dbReference type="SAM" id="MobiDB-lite"/>
    </source>
</evidence>
<evidence type="ECO:0000313" key="3">
    <source>
        <dbReference type="EMBL" id="CAP70151.1"/>
    </source>
</evidence>
<keyword evidence="5" id="KW-1185">Reference proteome</keyword>
<dbReference type="RefSeq" id="XP_001909019.1">
    <property type="nucleotide sequence ID" value="XM_001908984.1"/>
</dbReference>
<dbReference type="eggNOG" id="ENOG502SP80">
    <property type="taxonomic scope" value="Eukaryota"/>
</dbReference>
<evidence type="ECO:0000313" key="4">
    <source>
        <dbReference type="EMBL" id="CDP26743.1"/>
    </source>
</evidence>
<feature type="compositionally biased region" description="Basic and acidic residues" evidence="1">
    <location>
        <begin position="372"/>
        <end position="386"/>
    </location>
</feature>
<name>B2AZV1_PODAN</name>
<dbReference type="EMBL" id="FO904938">
    <property type="protein sequence ID" value="CDP26743.1"/>
    <property type="molecule type" value="Genomic_DNA"/>
</dbReference>
<dbReference type="GeneID" id="6194101"/>
<proteinExistence type="predicted"/>
<feature type="compositionally biased region" description="Gly residues" evidence="1">
    <location>
        <begin position="233"/>
        <end position="246"/>
    </location>
</feature>
<reference evidence="5" key="3">
    <citation type="journal article" date="2014" name="Genetics">
        <title>Maintaining two mating types: Structure of the mating type locus and its role in heterokaryosis in Podospora anserina.</title>
        <authorList>
            <person name="Grognet P."/>
            <person name="Bidard F."/>
            <person name="Kuchly C."/>
            <person name="Tong L.C.H."/>
            <person name="Coppin E."/>
            <person name="Benkhali J.A."/>
            <person name="Couloux A."/>
            <person name="Wincker P."/>
            <person name="Debuchy R."/>
            <person name="Silar P."/>
        </authorList>
    </citation>
    <scope>GENOME REANNOTATION</scope>
    <source>
        <strain evidence="5">S / ATCC MYA-4624 / DSM 980 / FGSC 10383</strain>
    </source>
</reference>
<reference evidence="3" key="2">
    <citation type="submission" date="2008-07" db="EMBL/GenBank/DDBJ databases">
        <authorList>
            <person name="Genoscope - CEA"/>
        </authorList>
    </citation>
    <scope>NUCLEOTIDE SEQUENCE</scope>
    <source>
        <strain evidence="3">S mat+</strain>
    </source>
</reference>
<sequence>MGDIYISNGTCYGSAGNELDKSFIPCGNAAFGPVTCCGAGDVCLSNNACFGVHGTPGSYGADLTYLAGCTDESYRDGSCPDKYGIDQPWIALTVCDDSGGDWAPCPQEGSPTTLQNGAYCSCTDAASTTVAINNSPRLADIARLPQTTGGTVSFFPGNEPTNTSPPAQTTGGGNGGGQSSSQSQSPSQSQPQPGTTGQPPNTGSSNTSSSPIPSETGSPGSDSGTGSDSGSDPTGGGGGGSSSSGGGLNSGAKIGIGIGAAIGGLILIATLLTLWHYNRKNRRSASGAAGIEEGGEKPKKAFAPVPSPRASEADSNPVSEADGKAVTRPWSMRSELEGNNTAAAAAGKKAPTANGNQKVNTDGAARPGVGELDGREVQELPPHHDLSPVAELPGSEAWAQAPGGGRGRV</sequence>
<feature type="transmembrane region" description="Helical" evidence="2">
    <location>
        <begin position="254"/>
        <end position="275"/>
    </location>
</feature>
<feature type="region of interest" description="Disordered" evidence="1">
    <location>
        <begin position="287"/>
        <end position="409"/>
    </location>
</feature>
<dbReference type="OrthoDB" id="4148662at2759"/>
<keyword evidence="2" id="KW-0812">Transmembrane</keyword>
<dbReference type="Proteomes" id="UP000001197">
    <property type="component" value="Chromosome 3"/>
</dbReference>
<dbReference type="AlphaFoldDB" id="B2AZV1"/>
<feature type="compositionally biased region" description="Low complexity" evidence="1">
    <location>
        <begin position="338"/>
        <end position="356"/>
    </location>
</feature>
<protein>
    <submittedName>
        <fullName evidence="3">Podospora anserina S mat+ genomic DNA chromosome 3, supercontig 2</fullName>
    </submittedName>
</protein>
<dbReference type="KEGG" id="pan:PODANSg6054"/>
<dbReference type="HOGENOM" id="CLU_053545_0_0_1"/>
<evidence type="ECO:0000313" key="5">
    <source>
        <dbReference type="Proteomes" id="UP000001197"/>
    </source>
</evidence>
<keyword evidence="2" id="KW-0472">Membrane</keyword>
<evidence type="ECO:0000256" key="2">
    <source>
        <dbReference type="SAM" id="Phobius"/>
    </source>
</evidence>
<gene>
    <name evidence="3" type="ORF">PODANS_3_2540</name>
</gene>
<reference evidence="4" key="4">
    <citation type="submission" date="2015-04" db="EMBL/GenBank/DDBJ databases">
        <title>Maintaining two mating types: Structure of the mating type locus and its role in heterokaryosis in Podospora anserina.</title>
        <authorList>
            <person name="Grognet P."/>
            <person name="Bidard F."/>
            <person name="Kuchly C."/>
            <person name="Chan Ho Tong L."/>
            <person name="Coppin E."/>
            <person name="Ait Benkhali J."/>
            <person name="Couloux A."/>
            <person name="Wincker P."/>
            <person name="Debuchy R."/>
            <person name="Silar P."/>
        </authorList>
    </citation>
    <scope>NUCLEOTIDE SEQUENCE</scope>
</reference>
<dbReference type="VEuPathDB" id="FungiDB:PODANS_3_2540"/>
<feature type="region of interest" description="Disordered" evidence="1">
    <location>
        <begin position="149"/>
        <end position="246"/>
    </location>
</feature>
<organism evidence="3">
    <name type="scientific">Podospora anserina (strain S / ATCC MYA-4624 / DSM 980 / FGSC 10383)</name>
    <name type="common">Pleurage anserina</name>
    <dbReference type="NCBI Taxonomy" id="515849"/>
    <lineage>
        <taxon>Eukaryota</taxon>
        <taxon>Fungi</taxon>
        <taxon>Dikarya</taxon>
        <taxon>Ascomycota</taxon>
        <taxon>Pezizomycotina</taxon>
        <taxon>Sordariomycetes</taxon>
        <taxon>Sordariomycetidae</taxon>
        <taxon>Sordariales</taxon>
        <taxon>Podosporaceae</taxon>
        <taxon>Podospora</taxon>
        <taxon>Podospora anserina</taxon>
    </lineage>
</organism>